<dbReference type="GO" id="GO:0005886">
    <property type="term" value="C:plasma membrane"/>
    <property type="evidence" value="ECO:0007669"/>
    <property type="project" value="TreeGrafter"/>
</dbReference>
<dbReference type="InterPro" id="IPR023610">
    <property type="entry name" value="PInositol-4/5-P-5/4-kinase"/>
</dbReference>
<dbReference type="PANTHER" id="PTHR23086">
    <property type="entry name" value="PHOSPHATIDYLINOSITOL-4-PHOSPHATE 5-KINASE"/>
    <property type="match status" value="1"/>
</dbReference>
<reference evidence="4" key="1">
    <citation type="submission" date="2015-04" db="EMBL/GenBank/DDBJ databases">
        <title>The genome sequence of the plant pathogenic Rhizarian Plasmodiophora brassicae reveals insights in its biotrophic life cycle and the origin of chitin synthesis.</title>
        <authorList>
            <person name="Schwelm A."/>
            <person name="Fogelqvist J."/>
            <person name="Knaust A."/>
            <person name="Julke S."/>
            <person name="Lilja T."/>
            <person name="Dhandapani V."/>
            <person name="Bonilla-Rosso G."/>
            <person name="Karlsson M."/>
            <person name="Shevchenko A."/>
            <person name="Choi S.R."/>
            <person name="Kim H.G."/>
            <person name="Park J.Y."/>
            <person name="Lim Y.P."/>
            <person name="Ludwig-Muller J."/>
            <person name="Dixelius C."/>
        </authorList>
    </citation>
    <scope>NUCLEOTIDE SEQUENCE</scope>
    <source>
        <tissue evidence="4">Potato root galls</tissue>
    </source>
</reference>
<dbReference type="AlphaFoldDB" id="A0A0H5RRA3"/>
<dbReference type="Pfam" id="PF01504">
    <property type="entry name" value="PIP5K"/>
    <property type="match status" value="1"/>
</dbReference>
<dbReference type="GO" id="GO:0046854">
    <property type="term" value="P:phosphatidylinositol phosphate biosynthetic process"/>
    <property type="evidence" value="ECO:0007669"/>
    <property type="project" value="TreeGrafter"/>
</dbReference>
<dbReference type="GO" id="GO:0005524">
    <property type="term" value="F:ATP binding"/>
    <property type="evidence" value="ECO:0007669"/>
    <property type="project" value="UniProtKB-UniRule"/>
</dbReference>
<feature type="compositionally biased region" description="Polar residues" evidence="2">
    <location>
        <begin position="82"/>
        <end position="92"/>
    </location>
</feature>
<dbReference type="PROSITE" id="PS51455">
    <property type="entry name" value="PIPK"/>
    <property type="match status" value="1"/>
</dbReference>
<evidence type="ECO:0000259" key="3">
    <source>
        <dbReference type="PROSITE" id="PS51455"/>
    </source>
</evidence>
<evidence type="ECO:0000313" key="4">
    <source>
        <dbReference type="EMBL" id="CRZ11249.1"/>
    </source>
</evidence>
<dbReference type="CDD" id="cd00139">
    <property type="entry name" value="PIPKc"/>
    <property type="match status" value="1"/>
</dbReference>
<keyword evidence="1" id="KW-0067">ATP-binding</keyword>
<dbReference type="GO" id="GO:0016308">
    <property type="term" value="F:1-phosphatidylinositol-4-phosphate 5-kinase activity"/>
    <property type="evidence" value="ECO:0007669"/>
    <property type="project" value="TreeGrafter"/>
</dbReference>
<dbReference type="InterPro" id="IPR027484">
    <property type="entry name" value="PInositol-4-P-5-kinase_N"/>
</dbReference>
<evidence type="ECO:0000256" key="2">
    <source>
        <dbReference type="SAM" id="MobiDB-lite"/>
    </source>
</evidence>
<dbReference type="EMBL" id="HACM01010807">
    <property type="protein sequence ID" value="CRZ11249.1"/>
    <property type="molecule type" value="Transcribed_RNA"/>
</dbReference>
<dbReference type="Gene3D" id="3.30.810.10">
    <property type="entry name" value="2-Layer Sandwich"/>
    <property type="match status" value="1"/>
</dbReference>
<dbReference type="SUPFAM" id="SSF56104">
    <property type="entry name" value="SAICAR synthase-like"/>
    <property type="match status" value="1"/>
</dbReference>
<dbReference type="InterPro" id="IPR002498">
    <property type="entry name" value="PInositol-4-P-4/5-kinase_core"/>
</dbReference>
<keyword evidence="1" id="KW-0547">Nucleotide-binding</keyword>
<accession>A0A0H5RRA3</accession>
<keyword evidence="1" id="KW-0808">Transferase</keyword>
<dbReference type="InterPro" id="IPR027483">
    <property type="entry name" value="PInositol-4-P-4/5-kinase_C_sf"/>
</dbReference>
<dbReference type="PANTHER" id="PTHR23086:SF8">
    <property type="entry name" value="PHOSPHATIDYLINOSITOL 5-PHOSPHATE 4-KINASE, ISOFORM A"/>
    <property type="match status" value="1"/>
</dbReference>
<name>A0A0H5RRA3_9EUKA</name>
<feature type="domain" description="PIPK" evidence="3">
    <location>
        <begin position="118"/>
        <end position="467"/>
    </location>
</feature>
<organism evidence="4">
    <name type="scientific">Spongospora subterranea</name>
    <dbReference type="NCBI Taxonomy" id="70186"/>
    <lineage>
        <taxon>Eukaryota</taxon>
        <taxon>Sar</taxon>
        <taxon>Rhizaria</taxon>
        <taxon>Endomyxa</taxon>
        <taxon>Phytomyxea</taxon>
        <taxon>Plasmodiophorida</taxon>
        <taxon>Plasmodiophoridae</taxon>
        <taxon>Spongospora</taxon>
    </lineage>
</organism>
<proteinExistence type="predicted"/>
<sequence>MGRRTRAVELVLGDVIEHAVSRSPDNGKRPSTIVHQATVSKLDDGHSSITSSILDNCQTVDSQHPQFDTSQALMHGIAHSFIPSNDSPNQNLDGDAQSAETEGKSSIHDSAVSIGRIPSSTNFKPIGNITIQQFREAVTQNHEVRYKNGPKSRVEPKDPNTEVPASPKVASKSIKFGFKSYAGQVFASLRSSLGITNEDYVGSLAGGESFHDFVSNSRSGAFFFFTTDGKYIIKTMSHNESLWFRDFLPGYFQHLHEHSSSLLVRIVGLYRIKFYGARNNLHFYVMLNVFARDGLVPIQSKFDLKGSTFGREAKSTDLVLKDVDFDRLDVVVKLGEYYPAVLAILKSDANFLSSAMQMDYSLLIGIYNRDQDPTNPTDDELLARLGYTPEEADNPSSYDRRGLLSRDSNRRIANVYFMGIIDYLQKYNWKKKTEHFFKAIVNDRSSISAVNPPAYAKRFSAFIERHLA</sequence>
<protein>
    <recommendedName>
        <fullName evidence="3">PIPK domain-containing protein</fullName>
    </recommendedName>
</protein>
<keyword evidence="1" id="KW-0418">Kinase</keyword>
<feature type="compositionally biased region" description="Basic and acidic residues" evidence="2">
    <location>
        <begin position="146"/>
        <end position="160"/>
    </location>
</feature>
<dbReference type="Gene3D" id="3.30.800.10">
    <property type="entry name" value="Phosphatidylinositol Phosphate Kinase II Beta"/>
    <property type="match status" value="1"/>
</dbReference>
<feature type="region of interest" description="Disordered" evidence="2">
    <location>
        <begin position="80"/>
        <end position="112"/>
    </location>
</feature>
<feature type="region of interest" description="Disordered" evidence="2">
    <location>
        <begin position="146"/>
        <end position="166"/>
    </location>
</feature>
<dbReference type="SMART" id="SM00330">
    <property type="entry name" value="PIPKc"/>
    <property type="match status" value="1"/>
</dbReference>
<evidence type="ECO:0000256" key="1">
    <source>
        <dbReference type="PROSITE-ProRule" id="PRU00781"/>
    </source>
</evidence>